<dbReference type="GO" id="GO:0008270">
    <property type="term" value="F:zinc ion binding"/>
    <property type="evidence" value="ECO:0007669"/>
    <property type="project" value="InterPro"/>
</dbReference>
<feature type="compositionally biased region" description="Basic and acidic residues" evidence="2">
    <location>
        <begin position="159"/>
        <end position="177"/>
    </location>
</feature>
<dbReference type="PROSITE" id="PS50048">
    <property type="entry name" value="ZN2_CY6_FUNGAL_2"/>
    <property type="match status" value="1"/>
</dbReference>
<dbReference type="EMBL" id="JAULSU010000004">
    <property type="protein sequence ID" value="KAK0620108.1"/>
    <property type="molecule type" value="Genomic_DNA"/>
</dbReference>
<dbReference type="Proteomes" id="UP001175000">
    <property type="component" value="Unassembled WGS sequence"/>
</dbReference>
<accession>A0AA40C0H1</accession>
<evidence type="ECO:0000313" key="4">
    <source>
        <dbReference type="EMBL" id="KAK0620108.1"/>
    </source>
</evidence>
<evidence type="ECO:0000259" key="3">
    <source>
        <dbReference type="PROSITE" id="PS50048"/>
    </source>
</evidence>
<name>A0AA40C0H1_9PEZI</name>
<gene>
    <name evidence="4" type="ORF">B0T14DRAFT_496710</name>
</gene>
<evidence type="ECO:0000313" key="5">
    <source>
        <dbReference type="Proteomes" id="UP001175000"/>
    </source>
</evidence>
<dbReference type="AlphaFoldDB" id="A0AA40C0H1"/>
<organism evidence="4 5">
    <name type="scientific">Immersiella caudata</name>
    <dbReference type="NCBI Taxonomy" id="314043"/>
    <lineage>
        <taxon>Eukaryota</taxon>
        <taxon>Fungi</taxon>
        <taxon>Dikarya</taxon>
        <taxon>Ascomycota</taxon>
        <taxon>Pezizomycotina</taxon>
        <taxon>Sordariomycetes</taxon>
        <taxon>Sordariomycetidae</taxon>
        <taxon>Sordariales</taxon>
        <taxon>Lasiosphaeriaceae</taxon>
        <taxon>Immersiella</taxon>
    </lineage>
</organism>
<protein>
    <recommendedName>
        <fullName evidence="3">Zn(2)-C6 fungal-type domain-containing protein</fullName>
    </recommendedName>
</protein>
<keyword evidence="1" id="KW-0539">Nucleus</keyword>
<reference evidence="4" key="1">
    <citation type="submission" date="2023-06" db="EMBL/GenBank/DDBJ databases">
        <title>Genome-scale phylogeny and comparative genomics of the fungal order Sordariales.</title>
        <authorList>
            <consortium name="Lawrence Berkeley National Laboratory"/>
            <person name="Hensen N."/>
            <person name="Bonometti L."/>
            <person name="Westerberg I."/>
            <person name="Brannstrom I.O."/>
            <person name="Guillou S."/>
            <person name="Cros-Aarteil S."/>
            <person name="Calhoun S."/>
            <person name="Haridas S."/>
            <person name="Kuo A."/>
            <person name="Mondo S."/>
            <person name="Pangilinan J."/>
            <person name="Riley R."/>
            <person name="Labutti K."/>
            <person name="Andreopoulos B."/>
            <person name="Lipzen A."/>
            <person name="Chen C."/>
            <person name="Yanf M."/>
            <person name="Daum C."/>
            <person name="Ng V."/>
            <person name="Clum A."/>
            <person name="Steindorff A."/>
            <person name="Ohm R."/>
            <person name="Martin F."/>
            <person name="Silar P."/>
            <person name="Natvig D."/>
            <person name="Lalanne C."/>
            <person name="Gautier V."/>
            <person name="Ament-Velasquez S.L."/>
            <person name="Kruys A."/>
            <person name="Hutchinson M.I."/>
            <person name="Powell A.J."/>
            <person name="Barry K."/>
            <person name="Miller A.N."/>
            <person name="Grigoriev I.V."/>
            <person name="Debuchy R."/>
            <person name="Gladieux P."/>
            <person name="Thoren M.H."/>
            <person name="Johannesson H."/>
        </authorList>
    </citation>
    <scope>NUCLEOTIDE SEQUENCE</scope>
    <source>
        <strain evidence="4">CBS 606.72</strain>
    </source>
</reference>
<evidence type="ECO:0000256" key="2">
    <source>
        <dbReference type="SAM" id="MobiDB-lite"/>
    </source>
</evidence>
<feature type="compositionally biased region" description="Polar residues" evidence="2">
    <location>
        <begin position="256"/>
        <end position="265"/>
    </location>
</feature>
<evidence type="ECO:0000256" key="1">
    <source>
        <dbReference type="ARBA" id="ARBA00023242"/>
    </source>
</evidence>
<proteinExistence type="predicted"/>
<dbReference type="InterPro" id="IPR001138">
    <property type="entry name" value="Zn2Cys6_DnaBD"/>
</dbReference>
<keyword evidence="5" id="KW-1185">Reference proteome</keyword>
<sequence>MDSEHSRSPSPAPRVVPTDPKTSLSAYLAAYKAKTDDIERRRCEASTAMRDRLHAAVVEYKRADQSFVDEHTACLNELLAVFPEAGNLNGVQPCLGVPDRELFARDGIAIKFHPSFDPAGFGAVARGRSPSPSTYEMIDPLLAPSPFSTPLSSVPPSPRRPDIERSTPKPTPHHESARPLVPSKRSASRPAKRSYSVASSSSSPIVTNTSPSPEELTSDAKPSRPQPKKRPRSMHAPPATTATGRKPLPTSRRSHYTANSATRQLAPTAAPSKPPAEKRGYQGRYKCAECSKSSQKCDRGLPCSVCVRKGKGEQCQYFTRRKR</sequence>
<dbReference type="GO" id="GO:0000981">
    <property type="term" value="F:DNA-binding transcription factor activity, RNA polymerase II-specific"/>
    <property type="evidence" value="ECO:0007669"/>
    <property type="project" value="InterPro"/>
</dbReference>
<feature type="region of interest" description="Disordered" evidence="2">
    <location>
        <begin position="1"/>
        <end position="21"/>
    </location>
</feature>
<feature type="domain" description="Zn(2)-C6 fungal-type" evidence="3">
    <location>
        <begin position="286"/>
        <end position="317"/>
    </location>
</feature>
<comment type="caution">
    <text evidence="4">The sequence shown here is derived from an EMBL/GenBank/DDBJ whole genome shotgun (WGS) entry which is preliminary data.</text>
</comment>
<feature type="compositionally biased region" description="Low complexity" evidence="2">
    <location>
        <begin position="193"/>
        <end position="213"/>
    </location>
</feature>
<feature type="region of interest" description="Disordered" evidence="2">
    <location>
        <begin position="121"/>
        <end position="282"/>
    </location>
</feature>